<keyword evidence="2" id="KW-0472">Membrane</keyword>
<reference evidence="3" key="2">
    <citation type="submission" date="2022-06" db="UniProtKB">
        <authorList>
            <consortium name="EnsemblMetazoa"/>
        </authorList>
    </citation>
    <scope>IDENTIFICATION</scope>
    <source>
        <strain evidence="3">PS312</strain>
    </source>
</reference>
<evidence type="ECO:0000313" key="4">
    <source>
        <dbReference type="Proteomes" id="UP000005239"/>
    </source>
</evidence>
<evidence type="ECO:0000313" key="3">
    <source>
        <dbReference type="EnsemblMetazoa" id="PPA41916.1"/>
    </source>
</evidence>
<organism evidence="3 4">
    <name type="scientific">Pristionchus pacificus</name>
    <name type="common">Parasitic nematode worm</name>
    <dbReference type="NCBI Taxonomy" id="54126"/>
    <lineage>
        <taxon>Eukaryota</taxon>
        <taxon>Metazoa</taxon>
        <taxon>Ecdysozoa</taxon>
        <taxon>Nematoda</taxon>
        <taxon>Chromadorea</taxon>
        <taxon>Rhabditida</taxon>
        <taxon>Rhabditina</taxon>
        <taxon>Diplogasteromorpha</taxon>
        <taxon>Diplogasteroidea</taxon>
        <taxon>Neodiplogasteridae</taxon>
        <taxon>Pristionchus</taxon>
    </lineage>
</organism>
<feature type="transmembrane region" description="Helical" evidence="2">
    <location>
        <begin position="140"/>
        <end position="158"/>
    </location>
</feature>
<feature type="transmembrane region" description="Helical" evidence="2">
    <location>
        <begin position="61"/>
        <end position="81"/>
    </location>
</feature>
<evidence type="ECO:0000256" key="2">
    <source>
        <dbReference type="SAM" id="Phobius"/>
    </source>
</evidence>
<feature type="compositionally biased region" description="Basic and acidic residues" evidence="1">
    <location>
        <begin position="214"/>
        <end position="224"/>
    </location>
</feature>
<feature type="transmembrane region" description="Helical" evidence="2">
    <location>
        <begin position="30"/>
        <end position="55"/>
    </location>
</feature>
<gene>
    <name evidence="3" type="primary">WBGene00280285</name>
</gene>
<keyword evidence="4" id="KW-1185">Reference proteome</keyword>
<feature type="transmembrane region" description="Helical" evidence="2">
    <location>
        <begin position="88"/>
        <end position="116"/>
    </location>
</feature>
<reference evidence="4" key="1">
    <citation type="journal article" date="2008" name="Nat. Genet.">
        <title>The Pristionchus pacificus genome provides a unique perspective on nematode lifestyle and parasitism.</title>
        <authorList>
            <person name="Dieterich C."/>
            <person name="Clifton S.W."/>
            <person name="Schuster L.N."/>
            <person name="Chinwalla A."/>
            <person name="Delehaunty K."/>
            <person name="Dinkelacker I."/>
            <person name="Fulton L."/>
            <person name="Fulton R."/>
            <person name="Godfrey J."/>
            <person name="Minx P."/>
            <person name="Mitreva M."/>
            <person name="Roeseler W."/>
            <person name="Tian H."/>
            <person name="Witte H."/>
            <person name="Yang S.P."/>
            <person name="Wilson R.K."/>
            <person name="Sommer R.J."/>
        </authorList>
    </citation>
    <scope>NUCLEOTIDE SEQUENCE [LARGE SCALE GENOMIC DNA]</scope>
    <source>
        <strain evidence="4">PS312</strain>
    </source>
</reference>
<feature type="compositionally biased region" description="Low complexity" evidence="1">
    <location>
        <begin position="195"/>
        <end position="208"/>
    </location>
</feature>
<accession>A0A2A6BRU6</accession>
<dbReference type="EnsemblMetazoa" id="PPA41916.1">
    <property type="protein sequence ID" value="PPA41916.1"/>
    <property type="gene ID" value="WBGene00280285"/>
</dbReference>
<dbReference type="Proteomes" id="UP000005239">
    <property type="component" value="Unassembled WGS sequence"/>
</dbReference>
<keyword evidence="2" id="KW-1133">Transmembrane helix</keyword>
<proteinExistence type="predicted"/>
<dbReference type="AlphaFoldDB" id="A0A2A6BRU6"/>
<accession>A0A8R1YXN8</accession>
<keyword evidence="2" id="KW-0812">Transmembrane</keyword>
<evidence type="ECO:0000256" key="1">
    <source>
        <dbReference type="SAM" id="MobiDB-lite"/>
    </source>
</evidence>
<feature type="region of interest" description="Disordered" evidence="1">
    <location>
        <begin position="191"/>
        <end position="231"/>
    </location>
</feature>
<protein>
    <submittedName>
        <fullName evidence="3">Uncharacterized protein</fullName>
    </submittedName>
</protein>
<name>A0A2A6BRU6_PRIPA</name>
<sequence>MYPPPPPPKSVYYSQPQYHRSSSCTRGTTIVMAAILLFGHACMWLSATYFLFALFGPHTVFLFNYQTAAVILTTVGILGAARRNTGCLIAFIIHLVFALIGCVITFIGAILAVTLYGNRLDTEHIVKFYRRRSLQWNPNWFVPAMIILMILLFFSFVYNDCRRAPGSASAAGQPLQKALHFSTAVSYRTSIHPTSSSSSSSSSKISKIPPARPEIARTRPDSSRKLCQIDL</sequence>